<dbReference type="RefSeq" id="WP_083343058.1">
    <property type="nucleotide sequence ID" value="NZ_CP048813.1"/>
</dbReference>
<dbReference type="OrthoDB" id="5966662at2"/>
<gene>
    <name evidence="1" type="ORF">SAMN05444695_105326</name>
</gene>
<dbReference type="InterPro" id="IPR021215">
    <property type="entry name" value="DUF2752"/>
</dbReference>
<dbReference type="AlphaFoldDB" id="A0A1G8IMM0"/>
<dbReference type="EMBL" id="FNDN01000005">
    <property type="protein sequence ID" value="SDI20027.1"/>
    <property type="molecule type" value="Genomic_DNA"/>
</dbReference>
<sequence length="152" mass="15674">MGAPEVSQRVGAVAALRVPAAVAGSAVAAAAVLRFRDPHVSGSYGVCPVFALTGLWCPACGGLRAVHDLTRADLAGAMSNNALIVPLLVAAVVGWAIWVRRRWVRASTTQDIRPSPLFGRATGIVAGGIVVAVLAVFTVLRNTPWGSWLAPA</sequence>
<evidence type="ECO:0000313" key="2">
    <source>
        <dbReference type="Proteomes" id="UP000183263"/>
    </source>
</evidence>
<dbReference type="Pfam" id="PF10825">
    <property type="entry name" value="DUF2752"/>
    <property type="match status" value="1"/>
</dbReference>
<accession>A0A1G8IMM0</accession>
<proteinExistence type="predicted"/>
<evidence type="ECO:0000313" key="1">
    <source>
        <dbReference type="EMBL" id="SDI20027.1"/>
    </source>
</evidence>
<dbReference type="Proteomes" id="UP000183263">
    <property type="component" value="Unassembled WGS sequence"/>
</dbReference>
<keyword evidence="2" id="KW-1185">Reference proteome</keyword>
<reference evidence="1 2" key="1">
    <citation type="submission" date="2016-10" db="EMBL/GenBank/DDBJ databases">
        <authorList>
            <person name="de Groot N.N."/>
        </authorList>
    </citation>
    <scope>NUCLEOTIDE SEQUENCE [LARGE SCALE GENOMIC DNA]</scope>
    <source>
        <strain evidence="1 2">DSM 44892</strain>
    </source>
</reference>
<organism evidence="1 2">
    <name type="scientific">Rhodococcus triatomae</name>
    <dbReference type="NCBI Taxonomy" id="300028"/>
    <lineage>
        <taxon>Bacteria</taxon>
        <taxon>Bacillati</taxon>
        <taxon>Actinomycetota</taxon>
        <taxon>Actinomycetes</taxon>
        <taxon>Mycobacteriales</taxon>
        <taxon>Nocardiaceae</taxon>
        <taxon>Rhodococcus</taxon>
    </lineage>
</organism>
<protein>
    <recommendedName>
        <fullName evidence="3">DUF2752 domain-containing protein</fullName>
    </recommendedName>
</protein>
<name>A0A1G8IMM0_9NOCA</name>
<evidence type="ECO:0008006" key="3">
    <source>
        <dbReference type="Google" id="ProtNLM"/>
    </source>
</evidence>